<feature type="region of interest" description="Disordered" evidence="1">
    <location>
        <begin position="1"/>
        <end position="31"/>
    </location>
</feature>
<gene>
    <name evidence="2" type="ORF">ACFFTL_47360</name>
</gene>
<dbReference type="InterPro" id="IPR035992">
    <property type="entry name" value="Ricin_B-like_lectins"/>
</dbReference>
<evidence type="ECO:0000313" key="2">
    <source>
        <dbReference type="EMBL" id="MFB9579668.1"/>
    </source>
</evidence>
<keyword evidence="3" id="KW-1185">Reference proteome</keyword>
<evidence type="ECO:0000313" key="3">
    <source>
        <dbReference type="Proteomes" id="UP001589710"/>
    </source>
</evidence>
<name>A0ABV5RP54_9ACTN</name>
<dbReference type="SUPFAM" id="SSF50370">
    <property type="entry name" value="Ricin B-like lectins"/>
    <property type="match status" value="1"/>
</dbReference>
<accession>A0ABV5RP54</accession>
<protein>
    <submittedName>
        <fullName evidence="2">Uncharacterized protein</fullName>
    </submittedName>
</protein>
<sequence>MQLTSGLSPGGSAPSWAAGRRSRIRDRHSGKALGVDDMFTADSARVVRFSENGTDDHLWQMPAR</sequence>
<proteinExistence type="predicted"/>
<dbReference type="Proteomes" id="UP001589710">
    <property type="component" value="Unassembled WGS sequence"/>
</dbReference>
<feature type="compositionally biased region" description="Basic residues" evidence="1">
    <location>
        <begin position="20"/>
        <end position="30"/>
    </location>
</feature>
<reference evidence="2 3" key="1">
    <citation type="submission" date="2024-09" db="EMBL/GenBank/DDBJ databases">
        <authorList>
            <person name="Sun Q."/>
            <person name="Mori K."/>
        </authorList>
    </citation>
    <scope>NUCLEOTIDE SEQUENCE [LARGE SCALE GENOMIC DNA]</scope>
    <source>
        <strain evidence="2 3">JCM 3331</strain>
    </source>
</reference>
<dbReference type="RefSeq" id="WP_345511945.1">
    <property type="nucleotide sequence ID" value="NZ_BAAAXD010000012.1"/>
</dbReference>
<dbReference type="EMBL" id="JBHMCG010000228">
    <property type="protein sequence ID" value="MFB9579668.1"/>
    <property type="molecule type" value="Genomic_DNA"/>
</dbReference>
<comment type="caution">
    <text evidence="2">The sequence shown here is derived from an EMBL/GenBank/DDBJ whole genome shotgun (WGS) entry which is preliminary data.</text>
</comment>
<organism evidence="2 3">
    <name type="scientific">Streptomyces yanii</name>
    <dbReference type="NCBI Taxonomy" id="78510"/>
    <lineage>
        <taxon>Bacteria</taxon>
        <taxon>Bacillati</taxon>
        <taxon>Actinomycetota</taxon>
        <taxon>Actinomycetes</taxon>
        <taxon>Kitasatosporales</taxon>
        <taxon>Streptomycetaceae</taxon>
        <taxon>Streptomyces</taxon>
    </lineage>
</organism>
<evidence type="ECO:0000256" key="1">
    <source>
        <dbReference type="SAM" id="MobiDB-lite"/>
    </source>
</evidence>
<dbReference type="Gene3D" id="2.80.10.50">
    <property type="match status" value="1"/>
</dbReference>